<accession>A0A8I6SLC2</accession>
<evidence type="ECO:0000256" key="1">
    <source>
        <dbReference type="ARBA" id="ARBA00005964"/>
    </source>
</evidence>
<proteinExistence type="inferred from homology"/>
<dbReference type="GeneID" id="106664635"/>
<dbReference type="FunFam" id="3.40.50.1820:FF:000171">
    <property type="entry name" value="Neuroligin-4, Y-linked"/>
    <property type="match status" value="1"/>
</dbReference>
<dbReference type="InterPro" id="IPR019819">
    <property type="entry name" value="Carboxylesterase_B_CS"/>
</dbReference>
<dbReference type="PROSITE" id="PS00941">
    <property type="entry name" value="CARBOXYLESTERASE_B_2"/>
    <property type="match status" value="1"/>
</dbReference>
<dbReference type="OMA" id="WSKYDPF"/>
<evidence type="ECO:0000259" key="7">
    <source>
        <dbReference type="Pfam" id="PF00135"/>
    </source>
</evidence>
<dbReference type="PANTHER" id="PTHR43903">
    <property type="entry name" value="NEUROLIGIN"/>
    <property type="match status" value="1"/>
</dbReference>
<dbReference type="Gene3D" id="3.40.50.1820">
    <property type="entry name" value="alpha/beta hydrolase"/>
    <property type="match status" value="1"/>
</dbReference>
<keyword evidence="3" id="KW-0325">Glycoprotein</keyword>
<keyword evidence="9" id="KW-1185">Reference proteome</keyword>
<evidence type="ECO:0000256" key="6">
    <source>
        <dbReference type="SAM" id="SignalP"/>
    </source>
</evidence>
<dbReference type="EnsemblMetazoa" id="XM_024228641.1">
    <property type="protein sequence ID" value="XP_024084409.1"/>
    <property type="gene ID" value="LOC106664635"/>
</dbReference>
<keyword evidence="2 6" id="KW-0732">Signal</keyword>
<feature type="signal peptide" evidence="6">
    <location>
        <begin position="1"/>
        <end position="17"/>
    </location>
</feature>
<dbReference type="InterPro" id="IPR051093">
    <property type="entry name" value="Neuroligin/BSAL"/>
</dbReference>
<organism evidence="8 9">
    <name type="scientific">Cimex lectularius</name>
    <name type="common">Bed bug</name>
    <name type="synonym">Acanthia lectularia</name>
    <dbReference type="NCBI Taxonomy" id="79782"/>
    <lineage>
        <taxon>Eukaryota</taxon>
        <taxon>Metazoa</taxon>
        <taxon>Ecdysozoa</taxon>
        <taxon>Arthropoda</taxon>
        <taxon>Hexapoda</taxon>
        <taxon>Insecta</taxon>
        <taxon>Pterygota</taxon>
        <taxon>Neoptera</taxon>
        <taxon>Paraneoptera</taxon>
        <taxon>Hemiptera</taxon>
        <taxon>Heteroptera</taxon>
        <taxon>Panheteroptera</taxon>
        <taxon>Cimicomorpha</taxon>
        <taxon>Cimicidae</taxon>
        <taxon>Cimex</taxon>
    </lineage>
</organism>
<dbReference type="Proteomes" id="UP000494040">
    <property type="component" value="Unassembled WGS sequence"/>
</dbReference>
<evidence type="ECO:0000313" key="9">
    <source>
        <dbReference type="Proteomes" id="UP000494040"/>
    </source>
</evidence>
<reference evidence="8" key="1">
    <citation type="submission" date="2022-01" db="UniProtKB">
        <authorList>
            <consortium name="EnsemblMetazoa"/>
        </authorList>
    </citation>
    <scope>IDENTIFICATION</scope>
</reference>
<evidence type="ECO:0000256" key="4">
    <source>
        <dbReference type="SAM" id="MobiDB-lite"/>
    </source>
</evidence>
<dbReference type="Pfam" id="PF00135">
    <property type="entry name" value="COesterase"/>
    <property type="match status" value="1"/>
</dbReference>
<keyword evidence="5" id="KW-0472">Membrane</keyword>
<dbReference type="RefSeq" id="XP_024084409.1">
    <property type="nucleotide sequence ID" value="XM_024228641.1"/>
</dbReference>
<evidence type="ECO:0000313" key="8">
    <source>
        <dbReference type="EnsemblMetazoa" id="XP_024084409.1"/>
    </source>
</evidence>
<dbReference type="InterPro" id="IPR002018">
    <property type="entry name" value="CarbesteraseB"/>
</dbReference>
<keyword evidence="5" id="KW-1133">Transmembrane helix</keyword>
<dbReference type="EnsemblMetazoa" id="XM_024228640.1">
    <property type="protein sequence ID" value="XP_024084408.1"/>
    <property type="gene ID" value="LOC106664635"/>
</dbReference>
<feature type="transmembrane region" description="Helical" evidence="5">
    <location>
        <begin position="715"/>
        <end position="745"/>
    </location>
</feature>
<dbReference type="RefSeq" id="XP_024084408.1">
    <property type="nucleotide sequence ID" value="XM_024228640.1"/>
</dbReference>
<evidence type="ECO:0000256" key="5">
    <source>
        <dbReference type="SAM" id="Phobius"/>
    </source>
</evidence>
<feature type="domain" description="Carboxylesterase type B" evidence="7">
    <location>
        <begin position="23"/>
        <end position="609"/>
    </location>
</feature>
<keyword evidence="5" id="KW-0812">Transmembrane</keyword>
<name>A0A8I6SLC2_CIMLE</name>
<feature type="compositionally biased region" description="Pro residues" evidence="4">
    <location>
        <begin position="827"/>
        <end position="836"/>
    </location>
</feature>
<comment type="similarity">
    <text evidence="1">Belongs to the type-B carboxylesterase/lipase family.</text>
</comment>
<dbReference type="KEGG" id="clec:106664635"/>
<dbReference type="SUPFAM" id="SSF53474">
    <property type="entry name" value="alpha/beta-Hydrolases"/>
    <property type="match status" value="1"/>
</dbReference>
<dbReference type="AlphaFoldDB" id="A0A8I6SLC2"/>
<dbReference type="OrthoDB" id="3200163at2759"/>
<evidence type="ECO:0000256" key="2">
    <source>
        <dbReference type="ARBA" id="ARBA00022729"/>
    </source>
</evidence>
<dbReference type="InterPro" id="IPR029058">
    <property type="entry name" value="AB_hydrolase_fold"/>
</dbReference>
<feature type="region of interest" description="Disordered" evidence="4">
    <location>
        <begin position="796"/>
        <end position="869"/>
    </location>
</feature>
<protein>
    <recommendedName>
        <fullName evidence="7">Carboxylesterase type B domain-containing protein</fullName>
    </recommendedName>
</protein>
<sequence length="869" mass="96315">MWVCMLLCLVTTQGSDGGGTLTRVISTRFGKVQGFLRPMGAGRHLKPIEVYLGVPYATPPTGSNRFSPTRTAAPWEGVKMTDKFGPVCPQKLPDIRNETAALERMPRGRLEYLKRLLPYLQNQSEDCLYLNIYAPSQGIDRPHKCPVIVYIHGESYEWNSGNPYDGSVLASYADLVVITLNYRLGILGFLNANIAPQLKARVANYGLMDQVAALHWLQQNIALFGGDPSNVTMVGHGTGAACINFLMISPTVMPGLFHRAILLSGSALSSWALVEDPVDFAVRLAKHVNCTVPEDLYREHESIVDCLKDVSLADLMSADITAPAFLSAFGPSVDGVVIKADFHENLWTNFLPEMTGFAPQQSMNVKRSGDSITGSIKYDLLFGVVTSESMWRFSSNDIQAGFEGERRDKILRTYVRNAYTYHLSEIFFTVVNEYTDWERTVLHPINTRDATVAALSDAQFVAPVVATGDLLSKPMHSSSPKTHRSFFYVFDYQTKDGDYPQRMGTVHGEELPYMLGAPLVDGFSHFPKNYTKSEVALSEAVIMYISNFAKTGNPNDFQTKDTILAGSKERNRFRSINWEEYDPVHQKYLEIGMKPKMKNHFRAHQLSVWLRLIPELHRAGMEDVVARHNLFRNHNDDDLYDGIVRADPLSRNGLKAQEMQRRSGMNGTVAEVLLPVTTMETMVTTCVSVQINQGYVNQHVSNTTDTLASLEAAGYAAYSTALSVTIAIGCSLLILNILIFAGVYYQRDKTRMDVKNMQQRVSSFESGKSFPPSASVIVDVDDSVILTGGTLPRSHATVAQHHSLATLPRQVKTAEMPPNGSAGLHLPRPPPPPRNKSPPESQPLLNQDPGKQGKPPLRVPQAAISEMRV</sequence>
<feature type="chain" id="PRO_5035141687" description="Carboxylesterase type B domain-containing protein" evidence="6">
    <location>
        <begin position="18"/>
        <end position="869"/>
    </location>
</feature>
<evidence type="ECO:0000256" key="3">
    <source>
        <dbReference type="ARBA" id="ARBA00023180"/>
    </source>
</evidence>